<accession>A0A420ARE5</accession>
<protein>
    <recommendedName>
        <fullName evidence="3">NlpE-like protein</fullName>
    </recommendedName>
</protein>
<proteinExistence type="predicted"/>
<name>A0A420ARE5_SPHD1</name>
<dbReference type="RefSeq" id="WP_120260879.1">
    <property type="nucleotide sequence ID" value="NZ_RAPY01000004.1"/>
</dbReference>
<sequence length="155" mass="17119">MKILNIGLSLLIFATACQQKDKKKDDQAQMGSDTTSVAAAIAENGTYQYLKNGDTISLIIAIDGDRVHGDLNYNWKEKDRNVGHIDGILKDGILLADYTFASEGQQSVRQVAFKFSKNRAVEGFGDMEEKGGKMSFVASDKLAYDEKFVLEKLSQ</sequence>
<gene>
    <name evidence="1" type="ORF">DFQ12_4213</name>
</gene>
<comment type="caution">
    <text evidence="1">The sequence shown here is derived from an EMBL/GenBank/DDBJ whole genome shotgun (WGS) entry which is preliminary data.</text>
</comment>
<dbReference type="AlphaFoldDB" id="A0A420ARE5"/>
<dbReference type="Proteomes" id="UP000286246">
    <property type="component" value="Unassembled WGS sequence"/>
</dbReference>
<keyword evidence="2" id="KW-1185">Reference proteome</keyword>
<evidence type="ECO:0000313" key="2">
    <source>
        <dbReference type="Proteomes" id="UP000286246"/>
    </source>
</evidence>
<dbReference type="PROSITE" id="PS51257">
    <property type="entry name" value="PROKAR_LIPOPROTEIN"/>
    <property type="match status" value="1"/>
</dbReference>
<dbReference type="OrthoDB" id="794403at2"/>
<organism evidence="1 2">
    <name type="scientific">Sphingobacterium detergens</name>
    <dbReference type="NCBI Taxonomy" id="1145106"/>
    <lineage>
        <taxon>Bacteria</taxon>
        <taxon>Pseudomonadati</taxon>
        <taxon>Bacteroidota</taxon>
        <taxon>Sphingobacteriia</taxon>
        <taxon>Sphingobacteriales</taxon>
        <taxon>Sphingobacteriaceae</taxon>
        <taxon>Sphingobacterium</taxon>
    </lineage>
</organism>
<reference evidence="1 2" key="1">
    <citation type="submission" date="2018-09" db="EMBL/GenBank/DDBJ databases">
        <title>Genomic Encyclopedia of Type Strains, Phase III (KMG-III): the genomes of soil and plant-associated and newly described type strains.</title>
        <authorList>
            <person name="Whitman W."/>
        </authorList>
    </citation>
    <scope>NUCLEOTIDE SEQUENCE [LARGE SCALE GENOMIC DNA]</scope>
    <source>
        <strain evidence="1 2">CECT 7938</strain>
    </source>
</reference>
<evidence type="ECO:0008006" key="3">
    <source>
        <dbReference type="Google" id="ProtNLM"/>
    </source>
</evidence>
<dbReference type="EMBL" id="RAPY01000004">
    <property type="protein sequence ID" value="RKE47054.1"/>
    <property type="molecule type" value="Genomic_DNA"/>
</dbReference>
<evidence type="ECO:0000313" key="1">
    <source>
        <dbReference type="EMBL" id="RKE47054.1"/>
    </source>
</evidence>